<accession>A0ABT5DB45</accession>
<dbReference type="RefSeq" id="WP_272140485.1">
    <property type="nucleotide sequence ID" value="NZ_JAQNDM010000002.1"/>
</dbReference>
<evidence type="ECO:0000313" key="2">
    <source>
        <dbReference type="Proteomes" id="UP001221838"/>
    </source>
</evidence>
<reference evidence="1 2" key="1">
    <citation type="submission" date="2022-11" db="EMBL/GenBank/DDBJ databases">
        <title>Minimal conservation of predation-associated metabolite biosynthetic gene clusters underscores biosynthetic potential of Myxococcota including descriptions for ten novel species: Archangium lansinium sp. nov., Myxococcus landrumus sp. nov., Nannocystis bai.</title>
        <authorList>
            <person name="Ahearne A."/>
            <person name="Stevens C."/>
            <person name="Dowd S."/>
        </authorList>
    </citation>
    <scope>NUCLEOTIDE SEQUENCE [LARGE SCALE GENOMIC DNA]</scope>
    <source>
        <strain evidence="1 2">NCWAL01</strain>
    </source>
</reference>
<name>A0ABT5DB45_9BACT</name>
<organism evidence="1 2">
    <name type="scientific">Stigmatella ashevillensis</name>
    <dbReference type="NCBI Taxonomy" id="2995309"/>
    <lineage>
        <taxon>Bacteria</taxon>
        <taxon>Pseudomonadati</taxon>
        <taxon>Myxococcota</taxon>
        <taxon>Myxococcia</taxon>
        <taxon>Myxococcales</taxon>
        <taxon>Cystobacterineae</taxon>
        <taxon>Archangiaceae</taxon>
        <taxon>Stigmatella</taxon>
    </lineage>
</organism>
<proteinExistence type="predicted"/>
<protein>
    <submittedName>
        <fullName evidence="1">Uncharacterized protein</fullName>
    </submittedName>
</protein>
<comment type="caution">
    <text evidence="1">The sequence shown here is derived from an EMBL/GenBank/DDBJ whole genome shotgun (WGS) entry which is preliminary data.</text>
</comment>
<sequence>MANITLSDLLSLLFTDLAATAERAEEGSGLKIQVTDLDLNIPAYLRLQEAGADPEQNPPRFLLTLPSTRDSIPTGGLGRIALTIGVQSVGSPEQPAPPEDP</sequence>
<dbReference type="Proteomes" id="UP001221838">
    <property type="component" value="Unassembled WGS sequence"/>
</dbReference>
<evidence type="ECO:0000313" key="1">
    <source>
        <dbReference type="EMBL" id="MDC0710751.1"/>
    </source>
</evidence>
<dbReference type="EMBL" id="JAQNDM010000002">
    <property type="protein sequence ID" value="MDC0710751.1"/>
    <property type="molecule type" value="Genomic_DNA"/>
</dbReference>
<gene>
    <name evidence="1" type="ORF">POL68_19905</name>
</gene>
<keyword evidence="2" id="KW-1185">Reference proteome</keyword>